<evidence type="ECO:0000313" key="14">
    <source>
        <dbReference type="Proteomes" id="UP001591681"/>
    </source>
</evidence>
<accession>A0ABD1JS80</accession>
<dbReference type="EMBL" id="JBHFQA010000012">
    <property type="protein sequence ID" value="KAL2089730.1"/>
    <property type="molecule type" value="Genomic_DNA"/>
</dbReference>
<dbReference type="PANTHER" id="PTHR11506:SF30">
    <property type="entry name" value="LYSOSOME-ASSOCIATED MEMBRANE GLYCOPROTEIN 3"/>
    <property type="match status" value="1"/>
</dbReference>
<feature type="domain" description="Lysosome-associated membrane glycoprotein 2-like luminal" evidence="12">
    <location>
        <begin position="75"/>
        <end position="218"/>
    </location>
</feature>
<reference evidence="13 14" key="1">
    <citation type="submission" date="2024-09" db="EMBL/GenBank/DDBJ databases">
        <title>A chromosome-level genome assembly of Gray's grenadier anchovy, Coilia grayii.</title>
        <authorList>
            <person name="Fu Z."/>
        </authorList>
    </citation>
    <scope>NUCLEOTIDE SEQUENCE [LARGE SCALE GENOMIC DNA]</scope>
    <source>
        <strain evidence="13">G4</strain>
        <tissue evidence="13">Muscle</tissue>
    </source>
</reference>
<keyword evidence="8" id="KW-1015">Disulfide bond</keyword>
<evidence type="ECO:0000256" key="10">
    <source>
        <dbReference type="SAM" id="Phobius"/>
    </source>
</evidence>
<evidence type="ECO:0000259" key="12">
    <source>
        <dbReference type="Pfam" id="PF01299"/>
    </source>
</evidence>
<sequence length="272" mass="30636">MTVRSRGLNKLTKWLLLLSFFLLTDSAQTGSSTATSEADRAVDAEETHSEPPSSSLLNVTLAKKPSLDPKPSPPLVGNYDLRKPNGEVCLKANMGVQYMLTVNKKFYYFNMNPLVTRATGYCGNLTAVLSLEFEGGNLEFTFVKEAKEYYTRKIRALLEPVSMCKKCKSQSYPGIMEKEKLFKTTTGLCFKCKSELVVKMSPDFRLKMMAAQFQPFDLANGQFGKDFECWQDYIKRIIPIILGAIAVGVCLIATVSYLITREYRNQGYERLL</sequence>
<dbReference type="GO" id="GO:0010008">
    <property type="term" value="C:endosome membrane"/>
    <property type="evidence" value="ECO:0007669"/>
    <property type="project" value="UniProtKB-SubCell"/>
</dbReference>
<evidence type="ECO:0000256" key="6">
    <source>
        <dbReference type="ARBA" id="ARBA00023136"/>
    </source>
</evidence>
<feature type="chain" id="PRO_5044876008" description="Lysosome-associated membrane glycoprotein 2-like luminal domain-containing protein" evidence="11">
    <location>
        <begin position="27"/>
        <end position="272"/>
    </location>
</feature>
<keyword evidence="2 8" id="KW-0812">Transmembrane</keyword>
<dbReference type="AlphaFoldDB" id="A0ABD1JS80"/>
<dbReference type="InterPro" id="IPR002000">
    <property type="entry name" value="Lysosome-assoc_membr_glycop"/>
</dbReference>
<evidence type="ECO:0000256" key="3">
    <source>
        <dbReference type="ARBA" id="ARBA00022729"/>
    </source>
</evidence>
<keyword evidence="14" id="KW-1185">Reference proteome</keyword>
<dbReference type="InterPro" id="IPR048528">
    <property type="entry name" value="Lamp2-like_luminal"/>
</dbReference>
<evidence type="ECO:0000256" key="8">
    <source>
        <dbReference type="PROSITE-ProRule" id="PRU00740"/>
    </source>
</evidence>
<evidence type="ECO:0000256" key="5">
    <source>
        <dbReference type="ARBA" id="ARBA00022989"/>
    </source>
</evidence>
<protein>
    <recommendedName>
        <fullName evidence="12">Lysosome-associated membrane glycoprotein 2-like luminal domain-containing protein</fullName>
    </recommendedName>
</protein>
<evidence type="ECO:0000256" key="7">
    <source>
        <dbReference type="ARBA" id="ARBA00023180"/>
    </source>
</evidence>
<feature type="signal peptide" evidence="11">
    <location>
        <begin position="1"/>
        <end position="26"/>
    </location>
</feature>
<feature type="transmembrane region" description="Helical" evidence="10">
    <location>
        <begin position="237"/>
        <end position="260"/>
    </location>
</feature>
<feature type="region of interest" description="Disordered" evidence="9">
    <location>
        <begin position="32"/>
        <end position="57"/>
    </location>
</feature>
<keyword evidence="6 8" id="KW-0472">Membrane</keyword>
<evidence type="ECO:0000256" key="11">
    <source>
        <dbReference type="SAM" id="SignalP"/>
    </source>
</evidence>
<dbReference type="PROSITE" id="PS51407">
    <property type="entry name" value="LAMP_3"/>
    <property type="match status" value="1"/>
</dbReference>
<keyword evidence="7" id="KW-0325">Glycoprotein</keyword>
<keyword evidence="4" id="KW-0967">Endosome</keyword>
<evidence type="ECO:0000256" key="1">
    <source>
        <dbReference type="ARBA" id="ARBA00004530"/>
    </source>
</evidence>
<keyword evidence="5 10" id="KW-1133">Transmembrane helix</keyword>
<comment type="caution">
    <text evidence="13">The sequence shown here is derived from an EMBL/GenBank/DDBJ whole genome shotgun (WGS) entry which is preliminary data.</text>
</comment>
<organism evidence="13 14">
    <name type="scientific">Coilia grayii</name>
    <name type="common">Gray's grenadier anchovy</name>
    <dbReference type="NCBI Taxonomy" id="363190"/>
    <lineage>
        <taxon>Eukaryota</taxon>
        <taxon>Metazoa</taxon>
        <taxon>Chordata</taxon>
        <taxon>Craniata</taxon>
        <taxon>Vertebrata</taxon>
        <taxon>Euteleostomi</taxon>
        <taxon>Actinopterygii</taxon>
        <taxon>Neopterygii</taxon>
        <taxon>Teleostei</taxon>
        <taxon>Clupei</taxon>
        <taxon>Clupeiformes</taxon>
        <taxon>Clupeoidei</taxon>
        <taxon>Engraulidae</taxon>
        <taxon>Coilinae</taxon>
        <taxon>Coilia</taxon>
    </lineage>
</organism>
<dbReference type="GO" id="GO:0005765">
    <property type="term" value="C:lysosomal membrane"/>
    <property type="evidence" value="ECO:0007669"/>
    <property type="project" value="UniProtKB-SubCell"/>
</dbReference>
<comment type="caution">
    <text evidence="8">Lacks conserved residue(s) required for the propagation of feature annotation.</text>
</comment>
<evidence type="ECO:0000256" key="2">
    <source>
        <dbReference type="ARBA" id="ARBA00022692"/>
    </source>
</evidence>
<evidence type="ECO:0000256" key="4">
    <source>
        <dbReference type="ARBA" id="ARBA00022753"/>
    </source>
</evidence>
<gene>
    <name evidence="13" type="ORF">ACEWY4_014418</name>
</gene>
<keyword evidence="8" id="KW-0458">Lysosome</keyword>
<proteinExistence type="inferred from homology"/>
<feature type="compositionally biased region" description="Basic and acidic residues" evidence="9">
    <location>
        <begin position="37"/>
        <end position="49"/>
    </location>
</feature>
<comment type="similarity">
    <text evidence="8">Belongs to the LAMP family.</text>
</comment>
<evidence type="ECO:0000256" key="9">
    <source>
        <dbReference type="SAM" id="MobiDB-lite"/>
    </source>
</evidence>
<dbReference type="Proteomes" id="UP001591681">
    <property type="component" value="Unassembled WGS sequence"/>
</dbReference>
<comment type="subcellular location">
    <subcellularLocation>
        <location evidence="1">Endosome membrane</location>
        <topology evidence="1">Single-pass type I membrane protein</topology>
    </subcellularLocation>
    <subcellularLocation>
        <location evidence="8">Lysosome membrane</location>
        <topology evidence="8">Single-pass type I membrane protein</topology>
    </subcellularLocation>
</comment>
<dbReference type="Gene3D" id="2.40.160.110">
    <property type="match status" value="1"/>
</dbReference>
<name>A0ABD1JS80_9TELE</name>
<dbReference type="PRINTS" id="PR00336">
    <property type="entry name" value="LYSASSOCTDMP"/>
</dbReference>
<keyword evidence="3 11" id="KW-0732">Signal</keyword>
<dbReference type="Pfam" id="PF01299">
    <property type="entry name" value="Lamp2-like_luminal"/>
    <property type="match status" value="1"/>
</dbReference>
<dbReference type="PANTHER" id="PTHR11506">
    <property type="entry name" value="LYSOSOME-ASSOCIATED MEMBRANE GLYCOPROTEIN"/>
    <property type="match status" value="1"/>
</dbReference>
<evidence type="ECO:0000313" key="13">
    <source>
        <dbReference type="EMBL" id="KAL2089730.1"/>
    </source>
</evidence>
<feature type="disulfide bond" evidence="8">
    <location>
        <begin position="192"/>
        <end position="229"/>
    </location>
</feature>